<dbReference type="AlphaFoldDB" id="W6ME72"/>
<name>W6ME72_9GAMM</name>
<organism evidence="1 2">
    <name type="scientific">Candidatus Competibacter denitrificans Run_A_D11</name>
    <dbReference type="NCBI Taxonomy" id="1400863"/>
    <lineage>
        <taxon>Bacteria</taxon>
        <taxon>Pseudomonadati</taxon>
        <taxon>Pseudomonadota</taxon>
        <taxon>Gammaproteobacteria</taxon>
        <taxon>Candidatus Competibacteraceae</taxon>
        <taxon>Candidatus Competibacter</taxon>
    </lineage>
</organism>
<comment type="caution">
    <text evidence="1">The sequence shown here is derived from an EMBL/GenBank/DDBJ whole genome shotgun (WGS) entry which is preliminary data.</text>
</comment>
<accession>W6ME72</accession>
<protein>
    <recommendedName>
        <fullName evidence="3">HK97 gp10 family phage protein</fullName>
    </recommendedName>
</protein>
<reference evidence="1" key="1">
    <citation type="submission" date="2013-07" db="EMBL/GenBank/DDBJ databases">
        <authorList>
            <person name="McIlroy S."/>
        </authorList>
    </citation>
    <scope>NUCLEOTIDE SEQUENCE [LARGE SCALE GENOMIC DNA]</scope>
    <source>
        <strain evidence="1">Run_A_D11</strain>
    </source>
</reference>
<dbReference type="RefSeq" id="WP_048675849.1">
    <property type="nucleotide sequence ID" value="NZ_CBTJ020000101.1"/>
</dbReference>
<sequence length="145" mass="16176">MIEITPEGIEAVRRTFERLAPAARTQALEGLAKSAFDTAQHGVAQHTQTGALEDSLSLKPDGDEAWIIGHDLRRAPHALFVHWGTRPHVITHKDKQALRWVHGNGYVFAKFVRHPGYRGHSYLVEAADAAVRDFPRIVDQIEIGD</sequence>
<reference evidence="1" key="2">
    <citation type="submission" date="2014-03" db="EMBL/GenBank/DDBJ databases">
        <title>Candidatus Competibacter-lineage genomes retrieved from metagenomes reveal functional metabolic diversity.</title>
        <authorList>
            <person name="McIlroy S.J."/>
            <person name="Albertsen M."/>
            <person name="Andresen E.K."/>
            <person name="Saunders A.M."/>
            <person name="Kristiansen R."/>
            <person name="Stokholm-Bjerregaard M."/>
            <person name="Nielsen K.L."/>
            <person name="Nielsen P.H."/>
        </authorList>
    </citation>
    <scope>NUCLEOTIDE SEQUENCE</scope>
    <source>
        <strain evidence="1">Run_A_D11</strain>
    </source>
</reference>
<dbReference type="Proteomes" id="UP000035760">
    <property type="component" value="Unassembled WGS sequence"/>
</dbReference>
<dbReference type="OrthoDB" id="5363281at2"/>
<keyword evidence="2" id="KW-1185">Reference proteome</keyword>
<evidence type="ECO:0000313" key="2">
    <source>
        <dbReference type="Proteomes" id="UP000035760"/>
    </source>
</evidence>
<proteinExistence type="predicted"/>
<dbReference type="STRING" id="1400863.BN873_890014"/>
<evidence type="ECO:0000313" key="1">
    <source>
        <dbReference type="EMBL" id="CDI04108.1"/>
    </source>
</evidence>
<evidence type="ECO:0008006" key="3">
    <source>
        <dbReference type="Google" id="ProtNLM"/>
    </source>
</evidence>
<gene>
    <name evidence="1" type="ORF">BN873_890014</name>
</gene>
<dbReference type="EMBL" id="CBTJ020000101">
    <property type="protein sequence ID" value="CDI04108.1"/>
    <property type="molecule type" value="Genomic_DNA"/>
</dbReference>